<dbReference type="AlphaFoldDB" id="A0A4S8MEM7"/>
<evidence type="ECO:0000256" key="2">
    <source>
        <dbReference type="SAM" id="SignalP"/>
    </source>
</evidence>
<dbReference type="OrthoDB" id="2349272at2759"/>
<evidence type="ECO:0000256" key="1">
    <source>
        <dbReference type="SAM" id="MobiDB-lite"/>
    </source>
</evidence>
<proteinExistence type="predicted"/>
<evidence type="ECO:0000313" key="3">
    <source>
        <dbReference type="EMBL" id="THV00881.1"/>
    </source>
</evidence>
<dbReference type="Proteomes" id="UP000297245">
    <property type="component" value="Unassembled WGS sequence"/>
</dbReference>
<accession>A0A4S8MEM7</accession>
<keyword evidence="4" id="KW-1185">Reference proteome</keyword>
<organism evidence="3 4">
    <name type="scientific">Dendrothele bispora (strain CBS 962.96)</name>
    <dbReference type="NCBI Taxonomy" id="1314807"/>
    <lineage>
        <taxon>Eukaryota</taxon>
        <taxon>Fungi</taxon>
        <taxon>Dikarya</taxon>
        <taxon>Basidiomycota</taxon>
        <taxon>Agaricomycotina</taxon>
        <taxon>Agaricomycetes</taxon>
        <taxon>Agaricomycetidae</taxon>
        <taxon>Agaricales</taxon>
        <taxon>Agaricales incertae sedis</taxon>
        <taxon>Dendrothele</taxon>
    </lineage>
</organism>
<feature type="compositionally biased region" description="Low complexity" evidence="1">
    <location>
        <begin position="245"/>
        <end position="265"/>
    </location>
</feature>
<keyword evidence="2" id="KW-0732">Signal</keyword>
<feature type="region of interest" description="Disordered" evidence="1">
    <location>
        <begin position="329"/>
        <end position="356"/>
    </location>
</feature>
<protein>
    <submittedName>
        <fullName evidence="3">Uncharacterized protein</fullName>
    </submittedName>
</protein>
<feature type="signal peptide" evidence="2">
    <location>
        <begin position="1"/>
        <end position="21"/>
    </location>
</feature>
<feature type="chain" id="PRO_5020437808" evidence="2">
    <location>
        <begin position="22"/>
        <end position="356"/>
    </location>
</feature>
<feature type="region of interest" description="Disordered" evidence="1">
    <location>
        <begin position="245"/>
        <end position="272"/>
    </location>
</feature>
<dbReference type="EMBL" id="ML179098">
    <property type="protein sequence ID" value="THV00881.1"/>
    <property type="molecule type" value="Genomic_DNA"/>
</dbReference>
<name>A0A4S8MEM7_DENBC</name>
<evidence type="ECO:0000313" key="4">
    <source>
        <dbReference type="Proteomes" id="UP000297245"/>
    </source>
</evidence>
<feature type="compositionally biased region" description="Polar residues" evidence="1">
    <location>
        <begin position="335"/>
        <end position="344"/>
    </location>
</feature>
<reference evidence="3 4" key="1">
    <citation type="journal article" date="2019" name="Nat. Ecol. Evol.">
        <title>Megaphylogeny resolves global patterns of mushroom evolution.</title>
        <authorList>
            <person name="Varga T."/>
            <person name="Krizsan K."/>
            <person name="Foldi C."/>
            <person name="Dima B."/>
            <person name="Sanchez-Garcia M."/>
            <person name="Sanchez-Ramirez S."/>
            <person name="Szollosi G.J."/>
            <person name="Szarkandi J.G."/>
            <person name="Papp V."/>
            <person name="Albert L."/>
            <person name="Andreopoulos W."/>
            <person name="Angelini C."/>
            <person name="Antonin V."/>
            <person name="Barry K.W."/>
            <person name="Bougher N.L."/>
            <person name="Buchanan P."/>
            <person name="Buyck B."/>
            <person name="Bense V."/>
            <person name="Catcheside P."/>
            <person name="Chovatia M."/>
            <person name="Cooper J."/>
            <person name="Damon W."/>
            <person name="Desjardin D."/>
            <person name="Finy P."/>
            <person name="Geml J."/>
            <person name="Haridas S."/>
            <person name="Hughes K."/>
            <person name="Justo A."/>
            <person name="Karasinski D."/>
            <person name="Kautmanova I."/>
            <person name="Kiss B."/>
            <person name="Kocsube S."/>
            <person name="Kotiranta H."/>
            <person name="LaButti K.M."/>
            <person name="Lechner B.E."/>
            <person name="Liimatainen K."/>
            <person name="Lipzen A."/>
            <person name="Lukacs Z."/>
            <person name="Mihaltcheva S."/>
            <person name="Morgado L.N."/>
            <person name="Niskanen T."/>
            <person name="Noordeloos M.E."/>
            <person name="Ohm R.A."/>
            <person name="Ortiz-Santana B."/>
            <person name="Ovrebo C."/>
            <person name="Racz N."/>
            <person name="Riley R."/>
            <person name="Savchenko A."/>
            <person name="Shiryaev A."/>
            <person name="Soop K."/>
            <person name="Spirin V."/>
            <person name="Szebenyi C."/>
            <person name="Tomsovsky M."/>
            <person name="Tulloss R.E."/>
            <person name="Uehling J."/>
            <person name="Grigoriev I.V."/>
            <person name="Vagvolgyi C."/>
            <person name="Papp T."/>
            <person name="Martin F.M."/>
            <person name="Miettinen O."/>
            <person name="Hibbett D.S."/>
            <person name="Nagy L.G."/>
        </authorList>
    </citation>
    <scope>NUCLEOTIDE SEQUENCE [LARGE SCALE GENOMIC DNA]</scope>
    <source>
        <strain evidence="3 4">CBS 962.96</strain>
    </source>
</reference>
<gene>
    <name evidence="3" type="ORF">K435DRAFT_837116</name>
</gene>
<sequence>MFTRRLELIVAFFHVCLRAQALAPRQMNGGTPTNGTNSFDNITLNQLSSILTNSSCDPTFVDECRNASQALPFLNQGFTEYNISSVGEKAALLSLMVFESGGFKYDKNHFPPPGNPGQGTRNMMNFPFVCQYARSLPSTSSSPFLQSTDPTIDICSSTSVDDSTKNNILSLVLSDDTSFASAAWFYTKSGPDGTGCTAVDGMVEGLQNQSEEGWENFITGCLFTTVTDDRKAVWSITLEVLGTPDSSGSGTTTKNGSDSSSWSGSANGAQETGQIAQGDTNVASMPNISFIQLYLCHYHWNRGKKVLSPNLPAAYFQMPNKYLPIIDFRSDHSRPGSTNGSDRQSPVYDPVVLNPE</sequence>